<evidence type="ECO:0000259" key="3">
    <source>
        <dbReference type="Pfam" id="PF00441"/>
    </source>
</evidence>
<gene>
    <name evidence="4" type="ORF">CFP75_42015</name>
</gene>
<keyword evidence="2" id="KW-0560">Oxidoreductase</keyword>
<proteinExistence type="predicted"/>
<feature type="domain" description="Acyl-CoA dehydrogenase/oxidase C-terminal" evidence="3">
    <location>
        <begin position="219"/>
        <end position="353"/>
    </location>
</feature>
<dbReference type="Pfam" id="PF00441">
    <property type="entry name" value="Acyl-CoA_dh_1"/>
    <property type="match status" value="1"/>
</dbReference>
<evidence type="ECO:0000256" key="1">
    <source>
        <dbReference type="ARBA" id="ARBA00022630"/>
    </source>
</evidence>
<keyword evidence="1" id="KW-0285">Flavoprotein</keyword>
<dbReference type="Gene3D" id="1.20.140.10">
    <property type="entry name" value="Butyryl-CoA Dehydrogenase, subunit A, domain 3"/>
    <property type="match status" value="1"/>
</dbReference>
<dbReference type="PANTHER" id="PTHR48083">
    <property type="entry name" value="MEDIUM-CHAIN SPECIFIC ACYL-COA DEHYDROGENASE, MITOCHONDRIAL-RELATED"/>
    <property type="match status" value="1"/>
</dbReference>
<protein>
    <recommendedName>
        <fullName evidence="3">Acyl-CoA dehydrogenase/oxidase C-terminal domain-containing protein</fullName>
    </recommendedName>
</protein>
<dbReference type="SUPFAM" id="SSF47203">
    <property type="entry name" value="Acyl-CoA dehydrogenase C-terminal domain-like"/>
    <property type="match status" value="1"/>
</dbReference>
<dbReference type="GO" id="GO:0005737">
    <property type="term" value="C:cytoplasm"/>
    <property type="evidence" value="ECO:0007669"/>
    <property type="project" value="TreeGrafter"/>
</dbReference>
<dbReference type="InterPro" id="IPR009075">
    <property type="entry name" value="AcylCo_DH/oxidase_C"/>
</dbReference>
<evidence type="ECO:0000313" key="4">
    <source>
        <dbReference type="EMBL" id="OXM42621.1"/>
    </source>
</evidence>
<dbReference type="EMBL" id="NMQU01000188">
    <property type="protein sequence ID" value="OXM42621.1"/>
    <property type="molecule type" value="Genomic_DNA"/>
</dbReference>
<dbReference type="GO" id="GO:0033539">
    <property type="term" value="P:fatty acid beta-oxidation using acyl-CoA dehydrogenase"/>
    <property type="evidence" value="ECO:0007669"/>
    <property type="project" value="TreeGrafter"/>
</dbReference>
<dbReference type="InterPro" id="IPR046373">
    <property type="entry name" value="Acyl-CoA_Oxase/DH_mid-dom_sf"/>
</dbReference>
<name>A0A229R844_AMYAL</name>
<evidence type="ECO:0000313" key="5">
    <source>
        <dbReference type="Proteomes" id="UP000215563"/>
    </source>
</evidence>
<sequence length="356" mass="36970">MTMTADLTALFDDETTPLLRRLGQRARGAGADAAPDPVDAETRRQVWSALTGLGALSGLRSPAEPVTFARLLDVADLMGAALYQSPFPDTVTAADLLGVSGKTALLDGITENGRTVALALRTSGTDHPASPAPWRVSPDGTTVTAVRKFVGFATDVDDLLVLGTANGRVCAGLVAVDQPGVLVRRQDDVAAGDLHAVTLESAAVTGGVFDVDDDYPGVLARARVRHGAYLVGSAKAAVRLTGEYLRSRNAFGAPLAKSTVLAHRLAGLAAEAEAVRALADAAAEQGPDARTGARIALLAGEVARRSAEESVHLHGAFGMTDRCDAQLFYRRAHIDGQWYGTATALRAELAAALAKS</sequence>
<dbReference type="Gene3D" id="2.40.110.10">
    <property type="entry name" value="Butyryl-CoA Dehydrogenase, subunit A, domain 2"/>
    <property type="match status" value="1"/>
</dbReference>
<dbReference type="InterPro" id="IPR036250">
    <property type="entry name" value="AcylCo_DH-like_C"/>
</dbReference>
<dbReference type="Proteomes" id="UP000215563">
    <property type="component" value="Unassembled WGS sequence"/>
</dbReference>
<dbReference type="PANTHER" id="PTHR48083:SF2">
    <property type="entry name" value="MEDIUM-CHAIN SPECIFIC ACYL-COA DEHYDROGENASE, MITOCHONDRIAL"/>
    <property type="match status" value="1"/>
</dbReference>
<dbReference type="AlphaFoldDB" id="A0A229R844"/>
<accession>A0A229R844</accession>
<organism evidence="4 5">
    <name type="scientific">Amycolatopsis alba DSM 44262</name>
    <dbReference type="NCBI Taxonomy" id="1125972"/>
    <lineage>
        <taxon>Bacteria</taxon>
        <taxon>Bacillati</taxon>
        <taxon>Actinomycetota</taxon>
        <taxon>Actinomycetes</taxon>
        <taxon>Pseudonocardiales</taxon>
        <taxon>Pseudonocardiaceae</taxon>
        <taxon>Amycolatopsis</taxon>
    </lineage>
</organism>
<dbReference type="GO" id="GO:0003995">
    <property type="term" value="F:acyl-CoA dehydrogenase activity"/>
    <property type="evidence" value="ECO:0007669"/>
    <property type="project" value="TreeGrafter"/>
</dbReference>
<comment type="caution">
    <text evidence="4">The sequence shown here is derived from an EMBL/GenBank/DDBJ whole genome shotgun (WGS) entry which is preliminary data.</text>
</comment>
<keyword evidence="5" id="KW-1185">Reference proteome</keyword>
<reference evidence="4 5" key="1">
    <citation type="submission" date="2017-07" db="EMBL/GenBank/DDBJ databases">
        <title>Amycolatopsis alba DSM 44262 Genome sequencing and assembly.</title>
        <authorList>
            <person name="Kaur N."/>
            <person name="Mayilraj S."/>
        </authorList>
    </citation>
    <scope>NUCLEOTIDE SEQUENCE [LARGE SCALE GENOMIC DNA]</scope>
    <source>
        <strain evidence="4 5">DSM 44262</strain>
    </source>
</reference>
<evidence type="ECO:0000256" key="2">
    <source>
        <dbReference type="ARBA" id="ARBA00023002"/>
    </source>
</evidence>
<dbReference type="InterPro" id="IPR050741">
    <property type="entry name" value="Acyl-CoA_dehydrogenase"/>
</dbReference>